<feature type="compositionally biased region" description="Pro residues" evidence="7">
    <location>
        <begin position="895"/>
        <end position="905"/>
    </location>
</feature>
<feature type="compositionally biased region" description="Basic and acidic residues" evidence="7">
    <location>
        <begin position="662"/>
        <end position="671"/>
    </location>
</feature>
<dbReference type="InterPro" id="IPR008942">
    <property type="entry name" value="ENTH_VHS"/>
</dbReference>
<evidence type="ECO:0000256" key="3">
    <source>
        <dbReference type="ARBA" id="ARBA00022448"/>
    </source>
</evidence>
<comment type="subcellular location">
    <subcellularLocation>
        <location evidence="2">Cytoplasm</location>
    </subcellularLocation>
    <subcellularLocation>
        <location evidence="1">Nucleus</location>
    </subcellularLocation>
</comment>
<evidence type="ECO:0000256" key="1">
    <source>
        <dbReference type="ARBA" id="ARBA00004123"/>
    </source>
</evidence>
<organism evidence="9 10">
    <name type="scientific">Sodiomyces alkalinus (strain CBS 110278 / VKM F-3762 / F11)</name>
    <name type="common">Alkaliphilic filamentous fungus</name>
    <dbReference type="NCBI Taxonomy" id="1314773"/>
    <lineage>
        <taxon>Eukaryota</taxon>
        <taxon>Fungi</taxon>
        <taxon>Dikarya</taxon>
        <taxon>Ascomycota</taxon>
        <taxon>Pezizomycotina</taxon>
        <taxon>Sordariomycetes</taxon>
        <taxon>Hypocreomycetidae</taxon>
        <taxon>Glomerellales</taxon>
        <taxon>Plectosphaerellaceae</taxon>
        <taxon>Sodiomyces</taxon>
    </lineage>
</organism>
<feature type="compositionally biased region" description="Basic residues" evidence="7">
    <location>
        <begin position="775"/>
        <end position="788"/>
    </location>
</feature>
<feature type="compositionally biased region" description="Low complexity" evidence="7">
    <location>
        <begin position="720"/>
        <end position="737"/>
    </location>
</feature>
<feature type="compositionally biased region" description="Low complexity" evidence="7">
    <location>
        <begin position="693"/>
        <end position="710"/>
    </location>
</feature>
<keyword evidence="3" id="KW-0813">Transport</keyword>
<dbReference type="OrthoDB" id="21470at2759"/>
<evidence type="ECO:0000256" key="5">
    <source>
        <dbReference type="ARBA" id="ARBA00022517"/>
    </source>
</evidence>
<feature type="compositionally biased region" description="Pro residues" evidence="7">
    <location>
        <begin position="810"/>
        <end position="826"/>
    </location>
</feature>
<reference evidence="9 10" key="1">
    <citation type="journal article" date="2018" name="Mol. Ecol.">
        <title>The obligate alkalophilic soda-lake fungus Sodiomyces alkalinus has shifted to a protein diet.</title>
        <authorList>
            <person name="Grum-Grzhimaylo A.A."/>
            <person name="Falkoski D.L."/>
            <person name="van den Heuvel J."/>
            <person name="Valero-Jimenez C.A."/>
            <person name="Min B."/>
            <person name="Choi I.G."/>
            <person name="Lipzen A."/>
            <person name="Daum C.G."/>
            <person name="Aanen D.K."/>
            <person name="Tsang A."/>
            <person name="Henrissat B."/>
            <person name="Bilanenko E.N."/>
            <person name="de Vries R.P."/>
            <person name="van Kan J.A.L."/>
            <person name="Grigoriev I.V."/>
            <person name="Debets A.J.M."/>
        </authorList>
    </citation>
    <scope>NUCLEOTIDE SEQUENCE [LARGE SCALE GENOMIC DNA]</scope>
    <source>
        <strain evidence="9 10">F11</strain>
    </source>
</reference>
<dbReference type="Proteomes" id="UP000272025">
    <property type="component" value="Unassembled WGS sequence"/>
</dbReference>
<evidence type="ECO:0000256" key="2">
    <source>
        <dbReference type="ARBA" id="ARBA00004496"/>
    </source>
</evidence>
<dbReference type="AlphaFoldDB" id="A0A3N2Q622"/>
<dbReference type="InterPro" id="IPR022784">
    <property type="entry name" value="Ribosome_bgen_Alb1"/>
</dbReference>
<dbReference type="InterPro" id="IPR006569">
    <property type="entry name" value="CID_dom"/>
</dbReference>
<gene>
    <name evidence="9" type="ORF">SODALDRAFT_374509</name>
</gene>
<feature type="compositionally biased region" description="Basic residues" evidence="7">
    <location>
        <begin position="738"/>
        <end position="754"/>
    </location>
</feature>
<name>A0A3N2Q622_SODAK</name>
<feature type="region of interest" description="Disordered" evidence="7">
    <location>
        <begin position="29"/>
        <end position="93"/>
    </location>
</feature>
<feature type="region of interest" description="Disordered" evidence="7">
    <location>
        <begin position="506"/>
        <end position="528"/>
    </location>
</feature>
<dbReference type="GO" id="GO:0048471">
    <property type="term" value="C:perinuclear region of cytoplasm"/>
    <property type="evidence" value="ECO:0007669"/>
    <property type="project" value="TreeGrafter"/>
</dbReference>
<dbReference type="RefSeq" id="XP_028469953.1">
    <property type="nucleotide sequence ID" value="XM_028614680.1"/>
</dbReference>
<feature type="region of interest" description="Disordered" evidence="7">
    <location>
        <begin position="599"/>
        <end position="622"/>
    </location>
</feature>
<keyword evidence="4" id="KW-0963">Cytoplasm</keyword>
<evidence type="ECO:0000313" key="9">
    <source>
        <dbReference type="EMBL" id="ROT42147.1"/>
    </source>
</evidence>
<feature type="compositionally biased region" description="Gly residues" evidence="7">
    <location>
        <begin position="907"/>
        <end position="923"/>
    </location>
</feature>
<evidence type="ECO:0000259" key="8">
    <source>
        <dbReference type="PROSITE" id="PS51391"/>
    </source>
</evidence>
<keyword evidence="5" id="KW-0690">Ribosome biogenesis</keyword>
<dbReference type="Pfam" id="PF09135">
    <property type="entry name" value="Alb1"/>
    <property type="match status" value="1"/>
</dbReference>
<dbReference type="Gene3D" id="1.25.40.90">
    <property type="match status" value="1"/>
</dbReference>
<keyword evidence="10" id="KW-1185">Reference proteome</keyword>
<dbReference type="GO" id="GO:0042254">
    <property type="term" value="P:ribosome biogenesis"/>
    <property type="evidence" value="ECO:0007669"/>
    <property type="project" value="UniProtKB-KW"/>
</dbReference>
<evidence type="ECO:0000256" key="4">
    <source>
        <dbReference type="ARBA" id="ARBA00022490"/>
    </source>
</evidence>
<feature type="compositionally biased region" description="Basic and acidic residues" evidence="7">
    <location>
        <begin position="755"/>
        <end position="774"/>
    </location>
</feature>
<evidence type="ECO:0000256" key="6">
    <source>
        <dbReference type="ARBA" id="ARBA00023242"/>
    </source>
</evidence>
<dbReference type="STRING" id="1314773.A0A3N2Q622"/>
<dbReference type="GeneID" id="39583158"/>
<dbReference type="GO" id="GO:0006874">
    <property type="term" value="P:intracellular calcium ion homeostasis"/>
    <property type="evidence" value="ECO:0007669"/>
    <property type="project" value="TreeGrafter"/>
</dbReference>
<proteinExistence type="predicted"/>
<dbReference type="EMBL" id="ML119051">
    <property type="protein sequence ID" value="ROT42147.1"/>
    <property type="molecule type" value="Genomic_DNA"/>
</dbReference>
<feature type="compositionally biased region" description="Basic and acidic residues" evidence="7">
    <location>
        <begin position="949"/>
        <end position="961"/>
    </location>
</feature>
<feature type="compositionally biased region" description="Low complexity" evidence="7">
    <location>
        <begin position="512"/>
        <end position="523"/>
    </location>
</feature>
<feature type="compositionally biased region" description="Basic and acidic residues" evidence="7">
    <location>
        <begin position="789"/>
        <end position="798"/>
    </location>
</feature>
<accession>A0A3N2Q622</accession>
<evidence type="ECO:0000256" key="7">
    <source>
        <dbReference type="SAM" id="MobiDB-lite"/>
    </source>
</evidence>
<dbReference type="PANTHER" id="PTHR12323:SF0">
    <property type="entry name" value="CALCIUM HOMEOSTASIS ENDOPLASMIC RETICULUM PROTEIN"/>
    <property type="match status" value="1"/>
</dbReference>
<dbReference type="PROSITE" id="PS51391">
    <property type="entry name" value="CID"/>
    <property type="match status" value="1"/>
</dbReference>
<feature type="region of interest" description="Disordered" evidence="7">
    <location>
        <begin position="654"/>
        <end position="975"/>
    </location>
</feature>
<evidence type="ECO:0000313" key="10">
    <source>
        <dbReference type="Proteomes" id="UP000272025"/>
    </source>
</evidence>
<dbReference type="PANTHER" id="PTHR12323">
    <property type="entry name" value="SR-RELATED CTD ASSOCIATED FACTOR 6"/>
    <property type="match status" value="1"/>
</dbReference>
<protein>
    <recommendedName>
        <fullName evidence="8">CID domain-containing protein</fullName>
    </recommendedName>
</protein>
<dbReference type="GO" id="GO:0005634">
    <property type="term" value="C:nucleus"/>
    <property type="evidence" value="ECO:0007669"/>
    <property type="project" value="UniProtKB-SubCell"/>
</dbReference>
<feature type="compositionally biased region" description="Acidic residues" evidence="7">
    <location>
        <begin position="147"/>
        <end position="158"/>
    </location>
</feature>
<keyword evidence="6" id="KW-0539">Nucleus</keyword>
<dbReference type="Pfam" id="PF04818">
    <property type="entry name" value="CID"/>
    <property type="match status" value="1"/>
</dbReference>
<feature type="compositionally biased region" description="Basic residues" evidence="7">
    <location>
        <begin position="682"/>
        <end position="692"/>
    </location>
</feature>
<sequence length="975" mass="108703">MVRAIAPAKSLPSASDLLTQVPICIKETERHSRAARRATSPSIDTDKSLKNVKPPSQSVDYRPAVLQAHHESGITKKSKHGRRALPSSKSLRRRGKYLERAEAILERTAVKIEKSKGRSRTLQGRRKGWDEVNKNDAVNVRPKFPTEEDLENESEGDAADTGAVSAEAQGWETDEEMDGADVEVGQQKPPTAAPGTIAVTHGCDVPGNEVWKQKSLTHPNPTWKYNKSSSDRFVSFVLTQRETLLAYPRRPRTAPLDVTSKPSNLRDSNVRIFHFRQTTNSIHHSPFSILHIPIYFLLSEPDPLRDENELPRGQYIMANPELAIAKVNFSAVLFRKDPTPLTRPEIEAFHTLLTDTITQCSRPNVQNCKQWILSHLLPSSARVGAFAKYLVALSGSFAGEAAKEKSPNSRPKPSLRRRHLHLLYLLNDVLYQTVIRERDDACAKTLESSLPTLFHNAAAFQHAPKHAKKLENLLALWEEHRYYPSAFLNKLRDTIREALSGANASKLAAKEQQQQDGGAAQTTKPSNRQVPFVIPAMHGDPSMPWYDIPAANWLPHLTPNSTKPMQPDMIKPLQLAPGPADKALAQAVKDLLRDVERIYSRGRKPEDDHDDEDVQHSTSISEMGERVLFDEITGELIGGETYYGWSRGFCEKMKQRDRKSKHQTDDRDRGRSARSLSNRSRTISRSKSRGSRSRSPSRAAAGGRSSLSVSPPAFKRRRLFPGSSGSPSRSRSITPPRKSYRPRSYSRSRSRTPRRKDGSRSRSRSGDRTRDRCRSRSPTRGPKSHHNKPPSDFDHDGPSRYNSNSAAQHPPQPFMNPHPPFPPHAPPMAGGMNPFHGLPPPPPPPQGYQGSWPPPPPPPPLPMGSPPQNWFPPPPIPPNPTGPGGPYSGGWHQQGPPPPPAPPPQYGRGGHGQYRGGRGGYDRGGQAAREKLRTSRPSQFPMSPQAIRVPDREKGWERRSQTQECPPMQTRKWAP</sequence>
<feature type="compositionally biased region" description="Pro residues" evidence="7">
    <location>
        <begin position="837"/>
        <end position="883"/>
    </location>
</feature>
<feature type="region of interest" description="Disordered" evidence="7">
    <location>
        <begin position="141"/>
        <end position="163"/>
    </location>
</feature>
<feature type="domain" description="CID" evidence="8">
    <location>
        <begin position="341"/>
        <end position="499"/>
    </location>
</feature>